<dbReference type="Pfam" id="PF14266">
    <property type="entry name" value="YceG_bac"/>
    <property type="match status" value="3"/>
</dbReference>
<dbReference type="OrthoDB" id="2421008at2"/>
<dbReference type="AlphaFoldDB" id="A0A1H3HAV9"/>
<evidence type="ECO:0000259" key="2">
    <source>
        <dbReference type="Pfam" id="PF14266"/>
    </source>
</evidence>
<evidence type="ECO:0000313" key="3">
    <source>
        <dbReference type="EMBL" id="SDY12345.1"/>
    </source>
</evidence>
<feature type="region of interest" description="Disordered" evidence="1">
    <location>
        <begin position="235"/>
        <end position="286"/>
    </location>
</feature>
<dbReference type="InterPro" id="IPR025647">
    <property type="entry name" value="YceG_bac"/>
</dbReference>
<evidence type="ECO:0000313" key="4">
    <source>
        <dbReference type="Proteomes" id="UP000183918"/>
    </source>
</evidence>
<accession>A0A1H3HAV9</accession>
<feature type="domain" description="Putative component of 'biosynthetic module'" evidence="2">
    <location>
        <begin position="305"/>
        <end position="540"/>
    </location>
</feature>
<dbReference type="Proteomes" id="UP000183918">
    <property type="component" value="Unassembled WGS sequence"/>
</dbReference>
<name>A0A1H3HAV9_9FIRM</name>
<organism evidence="3 4">
    <name type="scientific">Lachnobacterium bovis DSM 14045</name>
    <dbReference type="NCBI Taxonomy" id="1122142"/>
    <lineage>
        <taxon>Bacteria</taxon>
        <taxon>Bacillati</taxon>
        <taxon>Bacillota</taxon>
        <taxon>Clostridia</taxon>
        <taxon>Lachnospirales</taxon>
        <taxon>Lachnospiraceae</taxon>
        <taxon>Lachnobacterium</taxon>
    </lineage>
</organism>
<reference evidence="3 4" key="1">
    <citation type="submission" date="2016-10" db="EMBL/GenBank/DDBJ databases">
        <authorList>
            <person name="de Groot N.N."/>
        </authorList>
    </citation>
    <scope>NUCLEOTIDE SEQUENCE [LARGE SCALE GENOMIC DNA]</scope>
    <source>
        <strain evidence="3 4">DSM 14045</strain>
    </source>
</reference>
<keyword evidence="4" id="KW-1185">Reference proteome</keyword>
<dbReference type="RefSeq" id="WP_074716420.1">
    <property type="nucleotide sequence ID" value="NZ_FNPG01000008.1"/>
</dbReference>
<dbReference type="STRING" id="1122142.SAMN02910414_00797"/>
<sequence>MYRCGRLNQLSDFFKDISQREKGIIYRYRIEEYNQDIFEFLKRYFDEAYKSGAVLGDGITNPTEQNLDYFYNIHGNEFENSIDFFEKKLKIWLPRLNDYQKDILAQSIYDELMGLKKSGKNDNMLKNAYIKFMCWLYYKFEKVVNQSSSSFIPKILYMGNMSKHEMQFLSMISKIGCDIVLVFTDKGQSYKKVDSNNVFSTKFEVLNGGEFPSDFSVKKLAEKPVVNVSKNQPVNRANQPVNRANQPVNRANQPVNRANQPVNRANQPVNRANQPVNRTSHPTAPTRRLESGFISAINTWIEGKDITDILTPYSQRGNEEKFIYTSFIRVNGVEDRQTYPNELYRFIEQLRQNDRKFVIIENEIPKPTVQEISNIRRGNYTDVARMLNELSKNINYATSVQLQKIVTVEFINFFLDEGEKMGNNVNKLMNKAVYILCWLKKYGDILFHDWKKENIGCVIYLGGCKDENEDTFLRFLSRLPLDILILVPNLNQKCLLTDEKLYEINYSQSMELNEFPKTSSGLTMNTVAFNAERDLDTIMYQDSGMYRINQFKKANVVFLRTMFEEIEILWDEALKFRPGFETINDTVIMPVISAKVSGVKDRNVRDYLALVNKLKAAPRTLVIQNVDYIPQGMRNPMKEYATSFYKNGRLLKEKIKSHPAYKFRILREEMQDYMLEKLQSLIEQCIIRGTKQNGTEYTIISVALNLNNEIIRMLQEFDFTGKNPKVIYFNTKDRPCSLEDTILLAYLNMLGFDTVFFVPTGYQCIEGYLNKKYFEEYQVGEFMFDLATNHVDSMFSSITNKIFRR</sequence>
<feature type="compositionally biased region" description="Polar residues" evidence="1">
    <location>
        <begin position="235"/>
        <end position="283"/>
    </location>
</feature>
<evidence type="ECO:0000256" key="1">
    <source>
        <dbReference type="SAM" id="MobiDB-lite"/>
    </source>
</evidence>
<protein>
    <submittedName>
        <fullName evidence="3">Putative component of 'biosynthetic module</fullName>
    </submittedName>
</protein>
<feature type="domain" description="Putative component of 'biosynthetic module'" evidence="2">
    <location>
        <begin position="561"/>
        <end position="776"/>
    </location>
</feature>
<dbReference type="EMBL" id="FNPG01000008">
    <property type="protein sequence ID" value="SDY12345.1"/>
    <property type="molecule type" value="Genomic_DNA"/>
</dbReference>
<proteinExistence type="predicted"/>
<feature type="domain" description="Putative component of 'biosynthetic module'" evidence="2">
    <location>
        <begin position="31"/>
        <end position="203"/>
    </location>
</feature>
<gene>
    <name evidence="3" type="ORF">SAMN02910414_00797</name>
</gene>